<reference evidence="1" key="1">
    <citation type="journal article" date="2020" name="Fungal Divers.">
        <title>Resolving the Mortierellaceae phylogeny through synthesis of multi-gene phylogenetics and phylogenomics.</title>
        <authorList>
            <person name="Vandepol N."/>
            <person name="Liber J."/>
            <person name="Desiro A."/>
            <person name="Na H."/>
            <person name="Kennedy M."/>
            <person name="Barry K."/>
            <person name="Grigoriev I.V."/>
            <person name="Miller A.N."/>
            <person name="O'Donnell K."/>
            <person name="Stajich J.E."/>
            <person name="Bonito G."/>
        </authorList>
    </citation>
    <scope>NUCLEOTIDE SEQUENCE</scope>
    <source>
        <strain evidence="1">NVP60</strain>
    </source>
</reference>
<accession>A0A9P6UJR2</accession>
<organism evidence="1 2">
    <name type="scientific">Linnemannia gamsii</name>
    <dbReference type="NCBI Taxonomy" id="64522"/>
    <lineage>
        <taxon>Eukaryota</taxon>
        <taxon>Fungi</taxon>
        <taxon>Fungi incertae sedis</taxon>
        <taxon>Mucoromycota</taxon>
        <taxon>Mortierellomycotina</taxon>
        <taxon>Mortierellomycetes</taxon>
        <taxon>Mortierellales</taxon>
        <taxon>Mortierellaceae</taxon>
        <taxon>Linnemannia</taxon>
    </lineage>
</organism>
<protein>
    <submittedName>
        <fullName evidence="1">Uncharacterized protein</fullName>
    </submittedName>
</protein>
<keyword evidence="2" id="KW-1185">Reference proteome</keyword>
<gene>
    <name evidence="1" type="ORF">BGZ97_013174</name>
</gene>
<dbReference type="AlphaFoldDB" id="A0A9P6UJR2"/>
<name>A0A9P6UJR2_9FUNG</name>
<dbReference type="OrthoDB" id="10536245at2759"/>
<dbReference type="EMBL" id="JAAAIN010000955">
    <property type="protein sequence ID" value="KAG0309057.1"/>
    <property type="molecule type" value="Genomic_DNA"/>
</dbReference>
<comment type="caution">
    <text evidence="1">The sequence shown here is derived from an EMBL/GenBank/DDBJ whole genome shotgun (WGS) entry which is preliminary data.</text>
</comment>
<proteinExistence type="predicted"/>
<dbReference type="Proteomes" id="UP000823405">
    <property type="component" value="Unassembled WGS sequence"/>
</dbReference>
<evidence type="ECO:0000313" key="2">
    <source>
        <dbReference type="Proteomes" id="UP000823405"/>
    </source>
</evidence>
<sequence length="71" mass="8207">MDSGANENWGILRLKNYCYRQKRPTLAEEERVEKNYRAAFDLLEELKMETRSKQRQSTLANFITPIGGGGL</sequence>
<evidence type="ECO:0000313" key="1">
    <source>
        <dbReference type="EMBL" id="KAG0309057.1"/>
    </source>
</evidence>